<dbReference type="PROSITE" id="PS50885">
    <property type="entry name" value="HAMP"/>
    <property type="match status" value="1"/>
</dbReference>
<dbReference type="Gene3D" id="1.10.287.950">
    <property type="entry name" value="Methyl-accepting chemotaxis protein"/>
    <property type="match status" value="1"/>
</dbReference>
<evidence type="ECO:0000256" key="1">
    <source>
        <dbReference type="ARBA" id="ARBA00004236"/>
    </source>
</evidence>
<evidence type="ECO:0000256" key="2">
    <source>
        <dbReference type="ARBA" id="ARBA00022475"/>
    </source>
</evidence>
<dbReference type="EMBL" id="JBEPME010000004">
    <property type="protein sequence ID" value="MET3657724.1"/>
    <property type="molecule type" value="Genomic_DNA"/>
</dbReference>
<feature type="transmembrane region" description="Helical" evidence="7">
    <location>
        <begin position="35"/>
        <end position="55"/>
    </location>
</feature>
<name>A0ABV2KC90_SPOPS</name>
<dbReference type="InterPro" id="IPR004089">
    <property type="entry name" value="MCPsignal_dom"/>
</dbReference>
<evidence type="ECO:0000259" key="9">
    <source>
        <dbReference type="PROSITE" id="PS50885"/>
    </source>
</evidence>
<keyword evidence="7" id="KW-1133">Transmembrane helix</keyword>
<evidence type="ECO:0000256" key="5">
    <source>
        <dbReference type="ARBA" id="ARBA00029447"/>
    </source>
</evidence>
<keyword evidence="2" id="KW-1003">Cell membrane</keyword>
<keyword evidence="11" id="KW-1185">Reference proteome</keyword>
<feature type="domain" description="Methyl-accepting transducer" evidence="8">
    <location>
        <begin position="291"/>
        <end position="541"/>
    </location>
</feature>
<dbReference type="Proteomes" id="UP001549104">
    <property type="component" value="Unassembled WGS sequence"/>
</dbReference>
<dbReference type="SUPFAM" id="SSF58104">
    <property type="entry name" value="Methyl-accepting chemotaxis protein (MCP) signaling domain"/>
    <property type="match status" value="1"/>
</dbReference>
<dbReference type="Pfam" id="PF00672">
    <property type="entry name" value="HAMP"/>
    <property type="match status" value="1"/>
</dbReference>
<evidence type="ECO:0000256" key="6">
    <source>
        <dbReference type="PROSITE-ProRule" id="PRU00284"/>
    </source>
</evidence>
<organism evidence="10 11">
    <name type="scientific">Sporosarcina psychrophila</name>
    <name type="common">Bacillus psychrophilus</name>
    <dbReference type="NCBI Taxonomy" id="1476"/>
    <lineage>
        <taxon>Bacteria</taxon>
        <taxon>Bacillati</taxon>
        <taxon>Bacillota</taxon>
        <taxon>Bacilli</taxon>
        <taxon>Bacillales</taxon>
        <taxon>Caryophanaceae</taxon>
        <taxon>Sporosarcina</taxon>
    </lineage>
</organism>
<dbReference type="RefSeq" id="WP_354313480.1">
    <property type="nucleotide sequence ID" value="NZ_JBEPME010000004.1"/>
</dbReference>
<protein>
    <submittedName>
        <fullName evidence="10">Methyl-accepting chemotaxis protein</fullName>
    </submittedName>
</protein>
<reference evidence="10 11" key="1">
    <citation type="submission" date="2024-06" db="EMBL/GenBank/DDBJ databases">
        <title>Sorghum-associated microbial communities from plants grown in Nebraska, USA.</title>
        <authorList>
            <person name="Schachtman D."/>
        </authorList>
    </citation>
    <scope>NUCLEOTIDE SEQUENCE [LARGE SCALE GENOMIC DNA]</scope>
    <source>
        <strain evidence="10 11">1288</strain>
    </source>
</reference>
<dbReference type="CDD" id="cd06225">
    <property type="entry name" value="HAMP"/>
    <property type="match status" value="1"/>
</dbReference>
<feature type="domain" description="HAMP" evidence="9">
    <location>
        <begin position="219"/>
        <end position="272"/>
    </location>
</feature>
<dbReference type="Pfam" id="PF00015">
    <property type="entry name" value="MCPsignal"/>
    <property type="match status" value="1"/>
</dbReference>
<keyword evidence="3 7" id="KW-0472">Membrane</keyword>
<evidence type="ECO:0000256" key="7">
    <source>
        <dbReference type="SAM" id="Phobius"/>
    </source>
</evidence>
<feature type="transmembrane region" description="Helical" evidence="7">
    <location>
        <begin position="199"/>
        <end position="218"/>
    </location>
</feature>
<comment type="similarity">
    <text evidence="5">Belongs to the methyl-accepting chemotaxis (MCP) protein family.</text>
</comment>
<gene>
    <name evidence="10" type="ORF">ABIC55_002821</name>
</gene>
<evidence type="ECO:0000256" key="4">
    <source>
        <dbReference type="ARBA" id="ARBA00023224"/>
    </source>
</evidence>
<dbReference type="SMART" id="SM00304">
    <property type="entry name" value="HAMP"/>
    <property type="match status" value="1"/>
</dbReference>
<comment type="subcellular location">
    <subcellularLocation>
        <location evidence="1">Cell membrane</location>
    </subcellularLocation>
</comment>
<dbReference type="PROSITE" id="PS50111">
    <property type="entry name" value="CHEMOTAXIS_TRANSDUC_2"/>
    <property type="match status" value="1"/>
</dbReference>
<accession>A0ABV2KC90</accession>
<dbReference type="PANTHER" id="PTHR32089:SF112">
    <property type="entry name" value="LYSOZYME-LIKE PROTEIN-RELATED"/>
    <property type="match status" value="1"/>
</dbReference>
<dbReference type="SMART" id="SM00283">
    <property type="entry name" value="MA"/>
    <property type="match status" value="1"/>
</dbReference>
<dbReference type="InterPro" id="IPR003660">
    <property type="entry name" value="HAMP_dom"/>
</dbReference>
<keyword evidence="7" id="KW-0812">Transmembrane</keyword>
<evidence type="ECO:0000313" key="10">
    <source>
        <dbReference type="EMBL" id="MET3657724.1"/>
    </source>
</evidence>
<evidence type="ECO:0000256" key="3">
    <source>
        <dbReference type="ARBA" id="ARBA00023136"/>
    </source>
</evidence>
<sequence length="579" mass="64510">MSRLAQEVVKKIRFGKVNWTNVSSRVTNITFKTRLLFAILTILLISTVTIGFTAYEKMTKSTIELVSSHLEREVTIVNDLAKTLMLIHIGNKENFMSALEEVVKRQHVSLTQDGYNATMFYSKDDQLIPFAVSKNTNLSLSNQIVEKIKQDGKGILHETIQGNPHTISYYRVQELGGEFVIVVPDSDYLADTKEMGTQILISILIALIIALLLIAPTIHRMTKPIIVLQQKMRMVREGDLGVDLAIQSSTPEFQSLIKSFKMMIESMSYMLVEIKNTSIQLAQTGSHLNVSSTALLTKNDYLNAQVSELETIAAETVSVSATQQQAFQQMKVQMATLFNEMEEVFHESTITKQVVKTGETSTIEAAKMMRIFFRSMESVIQTIDDLHEKFMSVSSVVSTIDSITDQTRMLALNAKIEATRAGKAGAGFLVVANEVQRLAEQSANATGEIKGTILEMEQSVDRTTLNIEEMQVDATNFESITQENSGNFKAAADQIKVLDRRLFVMKDHLNSLESGLPLLEASTKQVENVSEKNKSNAAQMMRAFQEHFEAMQAVEKTGSELSSLSNKLLVNANQFTTSI</sequence>
<proteinExistence type="inferred from homology"/>
<dbReference type="Gene3D" id="6.10.340.10">
    <property type="match status" value="1"/>
</dbReference>
<evidence type="ECO:0000313" key="11">
    <source>
        <dbReference type="Proteomes" id="UP001549104"/>
    </source>
</evidence>
<comment type="caution">
    <text evidence="10">The sequence shown here is derived from an EMBL/GenBank/DDBJ whole genome shotgun (WGS) entry which is preliminary data.</text>
</comment>
<dbReference type="PANTHER" id="PTHR32089">
    <property type="entry name" value="METHYL-ACCEPTING CHEMOTAXIS PROTEIN MCPB"/>
    <property type="match status" value="1"/>
</dbReference>
<evidence type="ECO:0000259" key="8">
    <source>
        <dbReference type="PROSITE" id="PS50111"/>
    </source>
</evidence>
<keyword evidence="4 6" id="KW-0807">Transducer</keyword>